<sequence length="191" mass="21497">MVATAGVFSAVSCWYGFMFGRESARKELGDLIESLRRDNSNSSSSPLAMAIKIYKTMLVVTLCVALLLIRRGSLENPHACNYKGTLAILKPQGQGYVTAQLFQGLGLGKTLRRHIGSSDQSAPRVEQVFMIQQWSVTVQHTSESFRPPSDMLFTNSTKCYQNLIYLLPEPVHIHQHHTSLVHFLRRLYLLN</sequence>
<keyword evidence="3" id="KW-1185">Reference proteome</keyword>
<dbReference type="Proteomes" id="UP001396334">
    <property type="component" value="Unassembled WGS sequence"/>
</dbReference>
<proteinExistence type="predicted"/>
<feature type="transmembrane region" description="Helical" evidence="1">
    <location>
        <begin position="47"/>
        <end position="69"/>
    </location>
</feature>
<evidence type="ECO:0000313" key="3">
    <source>
        <dbReference type="Proteomes" id="UP001396334"/>
    </source>
</evidence>
<gene>
    <name evidence="2" type="ORF">V6N11_009576</name>
</gene>
<dbReference type="PANTHER" id="PTHR38384">
    <property type="entry name" value="MEMBRANE LIPOPROTEIN-RELATED"/>
    <property type="match status" value="1"/>
</dbReference>
<keyword evidence="1" id="KW-0472">Membrane</keyword>
<comment type="caution">
    <text evidence="2">The sequence shown here is derived from an EMBL/GenBank/DDBJ whole genome shotgun (WGS) entry which is preliminary data.</text>
</comment>
<protein>
    <submittedName>
        <fullName evidence="2">Uncharacterized protein</fullName>
    </submittedName>
</protein>
<dbReference type="PANTHER" id="PTHR38384:SF2">
    <property type="entry name" value="MEMBRANE LIPOPROTEIN"/>
    <property type="match status" value="1"/>
</dbReference>
<reference evidence="2 3" key="1">
    <citation type="journal article" date="2024" name="G3 (Bethesda)">
        <title>Genome assembly of Hibiscus sabdariffa L. provides insights into metabolisms of medicinal natural products.</title>
        <authorList>
            <person name="Kim T."/>
        </authorList>
    </citation>
    <scope>NUCLEOTIDE SEQUENCE [LARGE SCALE GENOMIC DNA]</scope>
    <source>
        <strain evidence="2">TK-2024</strain>
        <tissue evidence="2">Old leaves</tissue>
    </source>
</reference>
<keyword evidence="1" id="KW-1133">Transmembrane helix</keyword>
<organism evidence="2 3">
    <name type="scientific">Hibiscus sabdariffa</name>
    <name type="common">roselle</name>
    <dbReference type="NCBI Taxonomy" id="183260"/>
    <lineage>
        <taxon>Eukaryota</taxon>
        <taxon>Viridiplantae</taxon>
        <taxon>Streptophyta</taxon>
        <taxon>Embryophyta</taxon>
        <taxon>Tracheophyta</taxon>
        <taxon>Spermatophyta</taxon>
        <taxon>Magnoliopsida</taxon>
        <taxon>eudicotyledons</taxon>
        <taxon>Gunneridae</taxon>
        <taxon>Pentapetalae</taxon>
        <taxon>rosids</taxon>
        <taxon>malvids</taxon>
        <taxon>Malvales</taxon>
        <taxon>Malvaceae</taxon>
        <taxon>Malvoideae</taxon>
        <taxon>Hibiscus</taxon>
    </lineage>
</organism>
<accession>A0ABR2P679</accession>
<evidence type="ECO:0000256" key="1">
    <source>
        <dbReference type="SAM" id="Phobius"/>
    </source>
</evidence>
<dbReference type="EMBL" id="JBBPBN010000079">
    <property type="protein sequence ID" value="KAK8983791.1"/>
    <property type="molecule type" value="Genomic_DNA"/>
</dbReference>
<evidence type="ECO:0000313" key="2">
    <source>
        <dbReference type="EMBL" id="KAK8983791.1"/>
    </source>
</evidence>
<keyword evidence="1" id="KW-0812">Transmembrane</keyword>
<name>A0ABR2P679_9ROSI</name>